<evidence type="ECO:0000313" key="3">
    <source>
        <dbReference type="Proteomes" id="UP000822688"/>
    </source>
</evidence>
<reference evidence="2" key="1">
    <citation type="submission" date="2020-06" db="EMBL/GenBank/DDBJ databases">
        <title>WGS assembly of Ceratodon purpureus strain R40.</title>
        <authorList>
            <person name="Carey S.B."/>
            <person name="Jenkins J."/>
            <person name="Shu S."/>
            <person name="Lovell J.T."/>
            <person name="Sreedasyam A."/>
            <person name="Maumus F."/>
            <person name="Tiley G.P."/>
            <person name="Fernandez-Pozo N."/>
            <person name="Barry K."/>
            <person name="Chen C."/>
            <person name="Wang M."/>
            <person name="Lipzen A."/>
            <person name="Daum C."/>
            <person name="Saski C.A."/>
            <person name="Payton A.C."/>
            <person name="Mcbreen J.C."/>
            <person name="Conrad R.E."/>
            <person name="Kollar L.M."/>
            <person name="Olsson S."/>
            <person name="Huttunen S."/>
            <person name="Landis J.B."/>
            <person name="Wickett N.J."/>
            <person name="Johnson M.G."/>
            <person name="Rensing S.A."/>
            <person name="Grimwood J."/>
            <person name="Schmutz J."/>
            <person name="Mcdaniel S.F."/>
        </authorList>
    </citation>
    <scope>NUCLEOTIDE SEQUENCE</scope>
    <source>
        <strain evidence="2">R40</strain>
    </source>
</reference>
<organism evidence="2 3">
    <name type="scientific">Ceratodon purpureus</name>
    <name type="common">Fire moss</name>
    <name type="synonym">Dicranum purpureum</name>
    <dbReference type="NCBI Taxonomy" id="3225"/>
    <lineage>
        <taxon>Eukaryota</taxon>
        <taxon>Viridiplantae</taxon>
        <taxon>Streptophyta</taxon>
        <taxon>Embryophyta</taxon>
        <taxon>Bryophyta</taxon>
        <taxon>Bryophytina</taxon>
        <taxon>Bryopsida</taxon>
        <taxon>Dicranidae</taxon>
        <taxon>Pseudoditrichales</taxon>
        <taxon>Ditrichaceae</taxon>
        <taxon>Ceratodon</taxon>
    </lineage>
</organism>
<dbReference type="PANTHER" id="PTHR13345">
    <property type="entry name" value="MEDIATOR OF RNA POLYMERASE II TRANSCRIPTION SUBUNIT 10"/>
    <property type="match status" value="1"/>
</dbReference>
<evidence type="ECO:0000313" key="2">
    <source>
        <dbReference type="EMBL" id="KAG0564245.1"/>
    </source>
</evidence>
<dbReference type="PRINTS" id="PR01502">
    <property type="entry name" value="UXTPROTEIN"/>
</dbReference>
<gene>
    <name evidence="2" type="ORF">KC19_8G095400</name>
</gene>
<dbReference type="PANTHER" id="PTHR13345:SF9">
    <property type="entry name" value="PROTEIN UXT"/>
    <property type="match status" value="1"/>
</dbReference>
<dbReference type="InterPro" id="IPR009053">
    <property type="entry name" value="Prefoldin"/>
</dbReference>
<dbReference type="SUPFAM" id="SSF46579">
    <property type="entry name" value="Prefoldin"/>
    <property type="match status" value="1"/>
</dbReference>
<dbReference type="Pfam" id="PF02996">
    <property type="entry name" value="Prefoldin"/>
    <property type="match status" value="1"/>
</dbReference>
<dbReference type="OrthoDB" id="433124at2759"/>
<dbReference type="EMBL" id="CM026429">
    <property type="protein sequence ID" value="KAG0564245.1"/>
    <property type="molecule type" value="Genomic_DNA"/>
</dbReference>
<protein>
    <submittedName>
        <fullName evidence="2">Uncharacterized protein</fullName>
    </submittedName>
</protein>
<dbReference type="InterPro" id="IPR004127">
    <property type="entry name" value="Prefoldin_subunit_alpha"/>
</dbReference>
<dbReference type="GO" id="GO:0016592">
    <property type="term" value="C:mediator complex"/>
    <property type="evidence" value="ECO:0007669"/>
    <property type="project" value="TreeGrafter"/>
</dbReference>
<name>A0A8T0H0J4_CERPU</name>
<dbReference type="CDD" id="cd23158">
    <property type="entry name" value="Prefoldin_UXT"/>
    <property type="match status" value="1"/>
</dbReference>
<dbReference type="AlphaFoldDB" id="A0A8T0H0J4"/>
<dbReference type="GO" id="GO:0045944">
    <property type="term" value="P:positive regulation of transcription by RNA polymerase II"/>
    <property type="evidence" value="ECO:0007669"/>
    <property type="project" value="TreeGrafter"/>
</dbReference>
<proteinExistence type="inferred from homology"/>
<keyword evidence="3" id="KW-1185">Reference proteome</keyword>
<accession>A0A8T0H0J4</accession>
<dbReference type="InterPro" id="IPR003994">
    <property type="entry name" value="UXT"/>
</dbReference>
<dbReference type="GO" id="GO:0000122">
    <property type="term" value="P:negative regulation of transcription by RNA polymerase II"/>
    <property type="evidence" value="ECO:0007669"/>
    <property type="project" value="InterPro"/>
</dbReference>
<dbReference type="Gene3D" id="1.10.287.370">
    <property type="match status" value="1"/>
</dbReference>
<dbReference type="Proteomes" id="UP000822688">
    <property type="component" value="Chromosome 8"/>
</dbReference>
<dbReference type="GO" id="GO:0009409">
    <property type="term" value="P:response to cold"/>
    <property type="evidence" value="ECO:0007669"/>
    <property type="project" value="UniProtKB-ARBA"/>
</dbReference>
<dbReference type="FunFam" id="1.10.287.370:FF:000010">
    <property type="entry name" value="Protein UXT like"/>
    <property type="match status" value="1"/>
</dbReference>
<evidence type="ECO:0000256" key="1">
    <source>
        <dbReference type="ARBA" id="ARBA00007666"/>
    </source>
</evidence>
<dbReference type="GO" id="GO:0003714">
    <property type="term" value="F:transcription corepressor activity"/>
    <property type="evidence" value="ECO:0007669"/>
    <property type="project" value="InterPro"/>
</dbReference>
<comment type="caution">
    <text evidence="2">The sequence shown here is derived from an EMBL/GenBank/DDBJ whole genome shotgun (WGS) entry which is preliminary data.</text>
</comment>
<dbReference type="GO" id="GO:0006457">
    <property type="term" value="P:protein folding"/>
    <property type="evidence" value="ECO:0007669"/>
    <property type="project" value="UniProtKB-ARBA"/>
</dbReference>
<comment type="similarity">
    <text evidence="1">Belongs to the UXT family.</text>
</comment>
<sequence length="150" mass="17022">MAKRRSKRTEDETRAKIEQYEAFVDKRLKPDLVAAIGVRDKVLEQQKVYSDLAKNIKLLQEQKLTKLRTMINLGSEVYGQAEVPDATRIFVDIGLGFHAEFTLDEALGFICEKDKMLSKQVEQHTAQVASIKAQIKLVVEGIKELMNLTS</sequence>